<dbReference type="RefSeq" id="WP_195813018.1">
    <property type="nucleotide sequence ID" value="NZ_JADOBI010000002.1"/>
</dbReference>
<evidence type="ECO:0000313" key="3">
    <source>
        <dbReference type="Proteomes" id="UP000636811"/>
    </source>
</evidence>
<reference evidence="2 3" key="1">
    <citation type="submission" date="2020-11" db="EMBL/GenBank/DDBJ databases">
        <title>Taxonomic investigation of Rahnella strains.</title>
        <authorList>
            <person name="Lee S.D."/>
        </authorList>
    </citation>
    <scope>NUCLEOTIDE SEQUENCE [LARGE SCALE GENOMIC DNA]</scope>
    <source>
        <strain evidence="2 3">SAP-17</strain>
    </source>
</reference>
<feature type="region of interest" description="Disordered" evidence="1">
    <location>
        <begin position="1"/>
        <end position="53"/>
    </location>
</feature>
<protein>
    <recommendedName>
        <fullName evidence="4">Flagellar hook-associated protein</fullName>
    </recommendedName>
</protein>
<dbReference type="EMBL" id="JADOBI010000002">
    <property type="protein sequence ID" value="MBF7978457.1"/>
    <property type="molecule type" value="Genomic_DNA"/>
</dbReference>
<dbReference type="Proteomes" id="UP000636811">
    <property type="component" value="Unassembled WGS sequence"/>
</dbReference>
<accession>A0ABS0E019</accession>
<gene>
    <name evidence="2" type="ORF">IV433_03430</name>
</gene>
<name>A0ABS0E019_9GAMM</name>
<keyword evidence="3" id="KW-1185">Reference proteome</keyword>
<organism evidence="2 3">
    <name type="scientific">Rahnella laticis</name>
    <dbReference type="NCBI Taxonomy" id="2787622"/>
    <lineage>
        <taxon>Bacteria</taxon>
        <taxon>Pseudomonadati</taxon>
        <taxon>Pseudomonadota</taxon>
        <taxon>Gammaproteobacteria</taxon>
        <taxon>Enterobacterales</taxon>
        <taxon>Yersiniaceae</taxon>
        <taxon>Rahnella</taxon>
    </lineage>
</organism>
<sequence length="348" mass="37373">MQVERQSSSLLTMTPSPLSGGAAGQARPVSSSALINPTPQTARQNAFPDAPRLSSQPLRYNVQLNDQLTSVQQAENFLQTTEKQLLKLCHSVSGRAGSGEIQAQAMSLKKVLGARQSLSAGTVDRNMQVSLTGKAQVNFGLRNSDALVNSGNSETLMFSLAGNRRELSAVSLGQDASSNNSVLRLNQALGQWGIHATTRQQQVQFRVEESQWSRVSQHLSVQGEGERFPQGQFVPLRPQAEMSLEDVVAAVVAEPARAGNYLPQLQNSLEEITHQRSQLKTSKASVRQRIDSMATYAPKGSAEKISARLGSQLNESSETYAALATAVGAQANVHALTVRNVLSAVKDA</sequence>
<feature type="compositionally biased region" description="Low complexity" evidence="1">
    <location>
        <begin position="7"/>
        <end position="19"/>
    </location>
</feature>
<evidence type="ECO:0000313" key="2">
    <source>
        <dbReference type="EMBL" id="MBF7978457.1"/>
    </source>
</evidence>
<evidence type="ECO:0000256" key="1">
    <source>
        <dbReference type="SAM" id="MobiDB-lite"/>
    </source>
</evidence>
<evidence type="ECO:0008006" key="4">
    <source>
        <dbReference type="Google" id="ProtNLM"/>
    </source>
</evidence>
<proteinExistence type="predicted"/>
<comment type="caution">
    <text evidence="2">The sequence shown here is derived from an EMBL/GenBank/DDBJ whole genome shotgun (WGS) entry which is preliminary data.</text>
</comment>
<feature type="compositionally biased region" description="Polar residues" evidence="1">
    <location>
        <begin position="28"/>
        <end position="44"/>
    </location>
</feature>